<reference evidence="2 3" key="1">
    <citation type="submission" date="2018-06" db="EMBL/GenBank/DDBJ databases">
        <authorList>
            <consortium name="Pathogen Informatics"/>
            <person name="Doyle S."/>
        </authorList>
    </citation>
    <scope>NUCLEOTIDE SEQUENCE [LARGE SCALE GENOMIC DNA]</scope>
    <source>
        <strain evidence="2 3">NCTC10860</strain>
    </source>
</reference>
<dbReference type="AlphaFoldDB" id="A0A379K2L0"/>
<evidence type="ECO:0000313" key="2">
    <source>
        <dbReference type="EMBL" id="SUD58843.1"/>
    </source>
</evidence>
<proteinExistence type="predicted"/>
<feature type="region of interest" description="Disordered" evidence="1">
    <location>
        <begin position="24"/>
        <end position="43"/>
    </location>
</feature>
<organism evidence="2 3">
    <name type="scientific">Ectopseudomonas oleovorans</name>
    <name type="common">Pseudomonas oleovorans</name>
    <dbReference type="NCBI Taxonomy" id="301"/>
    <lineage>
        <taxon>Bacteria</taxon>
        <taxon>Pseudomonadati</taxon>
        <taxon>Pseudomonadota</taxon>
        <taxon>Gammaproteobacteria</taxon>
        <taxon>Pseudomonadales</taxon>
        <taxon>Pseudomonadaceae</taxon>
        <taxon>Ectopseudomonas</taxon>
    </lineage>
</organism>
<evidence type="ECO:0000313" key="3">
    <source>
        <dbReference type="Proteomes" id="UP000254084"/>
    </source>
</evidence>
<evidence type="ECO:0000256" key="1">
    <source>
        <dbReference type="SAM" id="MobiDB-lite"/>
    </source>
</evidence>
<name>A0A379K2L0_ECTOL</name>
<accession>A0A379K2L0</accession>
<feature type="region of interest" description="Disordered" evidence="1">
    <location>
        <begin position="211"/>
        <end position="239"/>
    </location>
</feature>
<dbReference type="AntiFam" id="ANF00006">
    <property type="entry name" value="Translation of CRISPR region"/>
</dbReference>
<gene>
    <name evidence="2" type="ORF">NCTC10860_01096</name>
</gene>
<dbReference type="EMBL" id="UGUW01000004">
    <property type="protein sequence ID" value="SUD58843.1"/>
    <property type="molecule type" value="Genomic_DNA"/>
</dbReference>
<dbReference type="AntiFam" id="ANF00057">
    <property type="entry name" value="Translation of E. coli type CRISPR repeat"/>
</dbReference>
<dbReference type="Proteomes" id="UP000254084">
    <property type="component" value="Unassembled WGS sequence"/>
</dbReference>
<sequence>MRGSSPLARGTRFSVIQHHLTPRFIPAGAGNTSPRGMPGERRAVHPRWRGEHRFCSSGRGWVCGSSPLARGTRFQVFQLGSVWRFIPAGAGNTAPRCRSPGSWAVHPRWRGEHQTTLNGKTPFTGSSPLARGTPVCQRADRFPIAVHPRWRGEHKPPEVYVHACNGSSPLARGTPYLKHPEFLRQRFIPAGAGNTRGAGDRLLRQPVHPRWRGEHARWRKRGAGEGGSSPLARGTLDQAGRRVRVSRFIPAGAGNTTA</sequence>
<protein>
    <submittedName>
        <fullName evidence="2">Domain of uncharacterized function (DUF2825)</fullName>
    </submittedName>
</protein>